<dbReference type="InterPro" id="IPR033799">
    <property type="entry name" value="CdiA_EC869-like"/>
</dbReference>
<sequence>MFYYTLISKKMKTIRLIWWNIVVVLGLLLSSWGSVFAQPGACDLLIPLSDDLKAKPELEDFFKNNPSNGIKSYEVLFDYPTLRKDKDALQAVNDFLDDTGVTPTSLKDAFDLAKDQTQFLDELGASLSQPNVNPVWKETPTSRGNQIEASLINGFNDGWPNNFPVIDGYDAATGTAISIKSIDLNAKTYQNLAALENRLMDYFRKLRDFTREQRGLIDIGDPLRTPINFKELVLAVPRQPTAAEQAIINKVINSAMGLTPPISIRVTVF</sequence>
<dbReference type="HOGENOM" id="CLU_1033526_0_0_10"/>
<dbReference type="CDD" id="cd13444">
    <property type="entry name" value="CDI_toxin_EC869_like"/>
    <property type="match status" value="1"/>
</dbReference>
<protein>
    <recommendedName>
        <fullName evidence="1">CdiA toxin EC869-like domain-containing protein</fullName>
    </recommendedName>
</protein>
<dbReference type="Pfam" id="PF21111">
    <property type="entry name" value="CDI_toxin_EC869_like"/>
    <property type="match status" value="1"/>
</dbReference>
<gene>
    <name evidence="2" type="ordered locus">Halhy_5056</name>
</gene>
<dbReference type="GO" id="GO:0004530">
    <property type="term" value="F:deoxyribonuclease I activity"/>
    <property type="evidence" value="ECO:0007669"/>
    <property type="project" value="InterPro"/>
</dbReference>
<evidence type="ECO:0000313" key="2">
    <source>
        <dbReference type="EMBL" id="AEE52882.1"/>
    </source>
</evidence>
<proteinExistence type="predicted"/>
<accession>F4L2C9</accession>
<dbReference type="AlphaFoldDB" id="F4L2C9"/>
<dbReference type="Proteomes" id="UP000008461">
    <property type="component" value="Chromosome"/>
</dbReference>
<dbReference type="KEGG" id="hhy:Halhy_5056"/>
<dbReference type="Gene3D" id="3.40.1350.110">
    <property type="match status" value="1"/>
</dbReference>
<feature type="domain" description="CdiA toxin EC869-like" evidence="1">
    <location>
        <begin position="160"/>
        <end position="256"/>
    </location>
</feature>
<evidence type="ECO:0000259" key="1">
    <source>
        <dbReference type="Pfam" id="PF21111"/>
    </source>
</evidence>
<organism evidence="2 3">
    <name type="scientific">Haliscomenobacter hydrossis (strain ATCC 27775 / DSM 1100 / LMG 10767 / O)</name>
    <dbReference type="NCBI Taxonomy" id="760192"/>
    <lineage>
        <taxon>Bacteria</taxon>
        <taxon>Pseudomonadati</taxon>
        <taxon>Bacteroidota</taxon>
        <taxon>Saprospiria</taxon>
        <taxon>Saprospirales</taxon>
        <taxon>Haliscomenobacteraceae</taxon>
        <taxon>Haliscomenobacter</taxon>
    </lineage>
</organism>
<dbReference type="STRING" id="760192.Halhy_5056"/>
<reference evidence="2 3" key="1">
    <citation type="journal article" date="2011" name="Stand. Genomic Sci.">
        <title>Complete genome sequence of Haliscomenobacter hydrossis type strain (O).</title>
        <authorList>
            <consortium name="US DOE Joint Genome Institute (JGI-PGF)"/>
            <person name="Daligault H."/>
            <person name="Lapidus A."/>
            <person name="Zeytun A."/>
            <person name="Nolan M."/>
            <person name="Lucas S."/>
            <person name="Del Rio T.G."/>
            <person name="Tice H."/>
            <person name="Cheng J.F."/>
            <person name="Tapia R."/>
            <person name="Han C."/>
            <person name="Goodwin L."/>
            <person name="Pitluck S."/>
            <person name="Liolios K."/>
            <person name="Pagani I."/>
            <person name="Ivanova N."/>
            <person name="Huntemann M."/>
            <person name="Mavromatis K."/>
            <person name="Mikhailova N."/>
            <person name="Pati A."/>
            <person name="Chen A."/>
            <person name="Palaniappan K."/>
            <person name="Land M."/>
            <person name="Hauser L."/>
            <person name="Brambilla E.M."/>
            <person name="Rohde M."/>
            <person name="Verbarg S."/>
            <person name="Goker M."/>
            <person name="Bristow J."/>
            <person name="Eisen J.A."/>
            <person name="Markowitz V."/>
            <person name="Hugenholtz P."/>
            <person name="Kyrpides N.C."/>
            <person name="Klenk H.P."/>
            <person name="Woyke T."/>
        </authorList>
    </citation>
    <scope>NUCLEOTIDE SEQUENCE [LARGE SCALE GENOMIC DNA]</scope>
    <source>
        <strain evidence="3">ATCC 27775 / DSM 1100 / LMG 10767 / O</strain>
    </source>
</reference>
<dbReference type="EMBL" id="CP002691">
    <property type="protein sequence ID" value="AEE52882.1"/>
    <property type="molecule type" value="Genomic_DNA"/>
</dbReference>
<evidence type="ECO:0000313" key="3">
    <source>
        <dbReference type="Proteomes" id="UP000008461"/>
    </source>
</evidence>
<name>F4L2C9_HALH1</name>
<reference key="2">
    <citation type="submission" date="2011-04" db="EMBL/GenBank/DDBJ databases">
        <title>Complete sequence of chromosome of Haliscomenobacter hydrossis DSM 1100.</title>
        <authorList>
            <consortium name="US DOE Joint Genome Institute (JGI-PGF)"/>
            <person name="Lucas S."/>
            <person name="Han J."/>
            <person name="Lapidus A."/>
            <person name="Bruce D."/>
            <person name="Goodwin L."/>
            <person name="Pitluck S."/>
            <person name="Peters L."/>
            <person name="Kyrpides N."/>
            <person name="Mavromatis K."/>
            <person name="Ivanova N."/>
            <person name="Ovchinnikova G."/>
            <person name="Pagani I."/>
            <person name="Daligault H."/>
            <person name="Detter J.C."/>
            <person name="Han C."/>
            <person name="Land M."/>
            <person name="Hauser L."/>
            <person name="Markowitz V."/>
            <person name="Cheng J.-F."/>
            <person name="Hugenholtz P."/>
            <person name="Woyke T."/>
            <person name="Wu D."/>
            <person name="Verbarg S."/>
            <person name="Frueling A."/>
            <person name="Brambilla E."/>
            <person name="Klenk H.-P."/>
            <person name="Eisen J.A."/>
        </authorList>
    </citation>
    <scope>NUCLEOTIDE SEQUENCE</scope>
    <source>
        <strain>DSM 1100</strain>
    </source>
</reference>
<keyword evidence="3" id="KW-1185">Reference proteome</keyword>